<keyword evidence="6" id="KW-0134">Cell wall</keyword>
<dbReference type="Gene3D" id="2.160.20.10">
    <property type="entry name" value="Single-stranded right-handed beta-helix, Pectin lyase-like"/>
    <property type="match status" value="1"/>
</dbReference>
<dbReference type="Proteomes" id="UP000091857">
    <property type="component" value="Chromosome 5"/>
</dbReference>
<dbReference type="GO" id="GO:0045490">
    <property type="term" value="P:pectin catabolic process"/>
    <property type="evidence" value="ECO:0007669"/>
    <property type="project" value="UniProtKB-UniPathway"/>
</dbReference>
<dbReference type="Pfam" id="PF04431">
    <property type="entry name" value="Pec_lyase_N"/>
    <property type="match status" value="1"/>
</dbReference>
<dbReference type="UniPathway" id="UPA00545">
    <property type="reaction ID" value="UER00824"/>
</dbReference>
<evidence type="ECO:0000256" key="1">
    <source>
        <dbReference type="ARBA" id="ARBA00000695"/>
    </source>
</evidence>
<evidence type="ECO:0000256" key="12">
    <source>
        <dbReference type="RuleBase" id="RU361123"/>
    </source>
</evidence>
<feature type="chain" id="PRO_5011819848" description="Pectate lyase" evidence="12">
    <location>
        <begin position="21"/>
        <end position="437"/>
    </location>
</feature>
<dbReference type="Gramene" id="Manes.05G097300.1.v8.1">
    <property type="protein sequence ID" value="Manes.05G097300.1.v8.1.CDS"/>
    <property type="gene ID" value="Manes.05G097300.v8.1"/>
</dbReference>
<dbReference type="PRINTS" id="PR00807">
    <property type="entry name" value="AMBALLERGEN"/>
</dbReference>
<comment type="subcellular location">
    <subcellularLocation>
        <location evidence="2">Secreted</location>
        <location evidence="2">Cell wall</location>
    </subcellularLocation>
</comment>
<keyword evidence="9 12" id="KW-0106">Calcium</keyword>
<evidence type="ECO:0000259" key="13">
    <source>
        <dbReference type="SMART" id="SM00656"/>
    </source>
</evidence>
<comment type="cofactor">
    <cofactor evidence="12">
        <name>Ca(2+)</name>
        <dbReference type="ChEBI" id="CHEBI:29108"/>
    </cofactor>
    <text evidence="12">Binds 1 Ca(2+) ion. Required for its activity.</text>
</comment>
<keyword evidence="15" id="KW-1185">Reference proteome</keyword>
<evidence type="ECO:0000256" key="10">
    <source>
        <dbReference type="ARBA" id="ARBA00023180"/>
    </source>
</evidence>
<evidence type="ECO:0000256" key="2">
    <source>
        <dbReference type="ARBA" id="ARBA00004191"/>
    </source>
</evidence>
<sequence>METLKFLLIFLAAFVVIVHADLPHFDEYWNVRAVEAKQNTIEAYHPDPFNVTNKFNYLVNQATIDLNGTRRSLFRKNRKKGGPCVATNPIDQCWRCNPRWAENRKRLAECALGFGYKTTGGKNGKFYVVTDPSDNDMVNPKPGTLRYAVIQKVPLWITFSRNMNIRLNQELIMTGDKTIDARGAQVHITGGAGLTLQFIKNVIIHGLYFHDIVVGSGGMIRDSVDHYGLRTQSDGDGISIFGSTNVWIDHVSMSKCQDGLIDAIMGSTAVTVSNCHFTDHNEVMLFGASDGYTGDTLMQITVAFNHFGKGLVQRMPRCRYGFVHVVNNDYTHWRMYAIGGSRNPTIISQGNRFIAPNDLNCKQVTKREYAMESEWKNWNWRSQEDLLMNGAYFVQSGNSKINRKFTTQQIIKSKPGSFVSKLTRSSGPLGCAVGRAC</sequence>
<evidence type="ECO:0000256" key="4">
    <source>
        <dbReference type="ARBA" id="ARBA00010980"/>
    </source>
</evidence>
<keyword evidence="7 12" id="KW-0479">Metal-binding</keyword>
<evidence type="ECO:0000256" key="8">
    <source>
        <dbReference type="ARBA" id="ARBA00022729"/>
    </source>
</evidence>
<keyword evidence="10" id="KW-0325">Glycoprotein</keyword>
<reference evidence="15" key="1">
    <citation type="journal article" date="2016" name="Nat. Biotechnol.">
        <title>Sequencing wild and cultivated cassava and related species reveals extensive interspecific hybridization and genetic diversity.</title>
        <authorList>
            <person name="Bredeson J.V."/>
            <person name="Lyons J.B."/>
            <person name="Prochnik S.E."/>
            <person name="Wu G.A."/>
            <person name="Ha C.M."/>
            <person name="Edsinger-Gonzales E."/>
            <person name="Grimwood J."/>
            <person name="Schmutz J."/>
            <person name="Rabbi I.Y."/>
            <person name="Egesi C."/>
            <person name="Nauluvula P."/>
            <person name="Lebot V."/>
            <person name="Ndunguru J."/>
            <person name="Mkamilo G."/>
            <person name="Bart R.S."/>
            <person name="Setter T.L."/>
            <person name="Gleadow R.M."/>
            <person name="Kulakow P."/>
            <person name="Ferguson M.E."/>
            <person name="Rounsley S."/>
            <person name="Rokhsar D.S."/>
        </authorList>
    </citation>
    <scope>NUCLEOTIDE SEQUENCE [LARGE SCALE GENOMIC DNA]</scope>
    <source>
        <strain evidence="15">cv. AM560-2</strain>
    </source>
</reference>
<dbReference type="GO" id="GO:0046872">
    <property type="term" value="F:metal ion binding"/>
    <property type="evidence" value="ECO:0007669"/>
    <property type="project" value="UniProtKB-KW"/>
</dbReference>
<comment type="pathway">
    <text evidence="3 12">Glycan metabolism; pectin degradation; 2-dehydro-3-deoxy-D-gluconate from pectin: step 2/5.</text>
</comment>
<evidence type="ECO:0000256" key="9">
    <source>
        <dbReference type="ARBA" id="ARBA00022837"/>
    </source>
</evidence>
<keyword evidence="6" id="KW-0964">Secreted</keyword>
<evidence type="ECO:0000256" key="5">
    <source>
        <dbReference type="ARBA" id="ARBA00012272"/>
    </source>
</evidence>
<accession>A0A2C9VXA5</accession>
<gene>
    <name evidence="14" type="ORF">MANES_05G097300v8</name>
</gene>
<evidence type="ECO:0000256" key="6">
    <source>
        <dbReference type="ARBA" id="ARBA00022512"/>
    </source>
</evidence>
<comment type="caution">
    <text evidence="14">The sequence shown here is derived from an EMBL/GenBank/DDBJ whole genome shotgun (WGS) entry which is preliminary data.</text>
</comment>
<dbReference type="PANTHER" id="PTHR31683">
    <property type="entry name" value="PECTATE LYASE 18-RELATED"/>
    <property type="match status" value="1"/>
</dbReference>
<dbReference type="GO" id="GO:0030570">
    <property type="term" value="F:pectate lyase activity"/>
    <property type="evidence" value="ECO:0000318"/>
    <property type="project" value="GO_Central"/>
</dbReference>
<keyword evidence="8 12" id="KW-0732">Signal</keyword>
<dbReference type="InterPro" id="IPR045032">
    <property type="entry name" value="PEL"/>
</dbReference>
<dbReference type="InterPro" id="IPR011050">
    <property type="entry name" value="Pectin_lyase_fold/virulence"/>
</dbReference>
<dbReference type="InterPro" id="IPR012334">
    <property type="entry name" value="Pectin_lyas_fold"/>
</dbReference>
<comment type="catalytic activity">
    <reaction evidence="1 12">
        <text>Eliminative cleavage of (1-&gt;4)-alpha-D-galacturonan to give oligosaccharides with 4-deoxy-alpha-D-galact-4-enuronosyl groups at their non-reducing ends.</text>
        <dbReference type="EC" id="4.2.2.2"/>
    </reaction>
</comment>
<evidence type="ECO:0000256" key="3">
    <source>
        <dbReference type="ARBA" id="ARBA00005220"/>
    </source>
</evidence>
<dbReference type="EC" id="4.2.2.2" evidence="5 12"/>
<feature type="domain" description="Pectate lyase" evidence="13">
    <location>
        <begin position="162"/>
        <end position="359"/>
    </location>
</feature>
<dbReference type="InterPro" id="IPR007524">
    <property type="entry name" value="Pec_lyase_N"/>
</dbReference>
<evidence type="ECO:0000256" key="11">
    <source>
        <dbReference type="ARBA" id="ARBA00023239"/>
    </source>
</evidence>
<dbReference type="SUPFAM" id="SSF51126">
    <property type="entry name" value="Pectin lyase-like"/>
    <property type="match status" value="1"/>
</dbReference>
<evidence type="ECO:0000313" key="14">
    <source>
        <dbReference type="EMBL" id="OAY49961.1"/>
    </source>
</evidence>
<dbReference type="Pfam" id="PF00544">
    <property type="entry name" value="Pectate_lyase_4"/>
    <property type="match status" value="1"/>
</dbReference>
<dbReference type="PANTHER" id="PTHR31683:SF181">
    <property type="entry name" value="PECTATE LYASE 6-RELATED"/>
    <property type="match status" value="1"/>
</dbReference>
<proteinExistence type="inferred from homology"/>
<dbReference type="InterPro" id="IPR002022">
    <property type="entry name" value="Pec_lyase"/>
</dbReference>
<keyword evidence="11 12" id="KW-0456">Lyase</keyword>
<name>A0A2C9VXA5_MANES</name>
<evidence type="ECO:0000313" key="15">
    <source>
        <dbReference type="Proteomes" id="UP000091857"/>
    </source>
</evidence>
<dbReference type="SMART" id="SM00656">
    <property type="entry name" value="Amb_all"/>
    <property type="match status" value="1"/>
</dbReference>
<protein>
    <recommendedName>
        <fullName evidence="5 12">Pectate lyase</fullName>
        <ecNumber evidence="5 12">4.2.2.2</ecNumber>
    </recommendedName>
</protein>
<dbReference type="EMBL" id="CM004391">
    <property type="protein sequence ID" value="OAY49961.1"/>
    <property type="molecule type" value="Genomic_DNA"/>
</dbReference>
<dbReference type="AlphaFoldDB" id="A0A2C9VXA5"/>
<evidence type="ECO:0000256" key="7">
    <source>
        <dbReference type="ARBA" id="ARBA00022723"/>
    </source>
</evidence>
<dbReference type="OrthoDB" id="1637350at2759"/>
<organism evidence="14 15">
    <name type="scientific">Manihot esculenta</name>
    <name type="common">Cassava</name>
    <name type="synonym">Jatropha manihot</name>
    <dbReference type="NCBI Taxonomy" id="3983"/>
    <lineage>
        <taxon>Eukaryota</taxon>
        <taxon>Viridiplantae</taxon>
        <taxon>Streptophyta</taxon>
        <taxon>Embryophyta</taxon>
        <taxon>Tracheophyta</taxon>
        <taxon>Spermatophyta</taxon>
        <taxon>Magnoliopsida</taxon>
        <taxon>eudicotyledons</taxon>
        <taxon>Gunneridae</taxon>
        <taxon>Pentapetalae</taxon>
        <taxon>rosids</taxon>
        <taxon>fabids</taxon>
        <taxon>Malpighiales</taxon>
        <taxon>Euphorbiaceae</taxon>
        <taxon>Crotonoideae</taxon>
        <taxon>Manihoteae</taxon>
        <taxon>Manihot</taxon>
    </lineage>
</organism>
<dbReference type="STRING" id="3983.A0A2C9VXA5"/>
<feature type="signal peptide" evidence="12">
    <location>
        <begin position="1"/>
        <end position="20"/>
    </location>
</feature>
<dbReference type="InterPro" id="IPR018082">
    <property type="entry name" value="AmbAllergen"/>
</dbReference>
<comment type="similarity">
    <text evidence="4 12">Belongs to the polysaccharide lyase 1 family.</text>
</comment>